<dbReference type="AlphaFoldDB" id="A0A6P8G2N0"/>
<evidence type="ECO:0000256" key="4">
    <source>
        <dbReference type="SAM" id="Coils"/>
    </source>
</evidence>
<gene>
    <name evidence="7" type="primary">lzts3</name>
</gene>
<keyword evidence="3 4" id="KW-0175">Coiled coil</keyword>
<proteinExistence type="predicted"/>
<name>A0A6P8G2N0_CLUHA</name>
<dbReference type="Proteomes" id="UP000515152">
    <property type="component" value="Chromosome 12"/>
</dbReference>
<evidence type="ECO:0000313" key="6">
    <source>
        <dbReference type="Proteomes" id="UP000515152"/>
    </source>
</evidence>
<feature type="compositionally biased region" description="Polar residues" evidence="5">
    <location>
        <begin position="21"/>
        <end position="32"/>
    </location>
</feature>
<dbReference type="PANTHER" id="PTHR19354:SF6">
    <property type="entry name" value="ZIPPER PUTATIVE TUMOR SUPPRESSOR 3-RELATED"/>
    <property type="match status" value="1"/>
</dbReference>
<reference evidence="7" key="1">
    <citation type="submission" date="2025-08" db="UniProtKB">
        <authorList>
            <consortium name="RefSeq"/>
        </authorList>
    </citation>
    <scope>IDENTIFICATION</scope>
</reference>
<evidence type="ECO:0000313" key="7">
    <source>
        <dbReference type="RefSeq" id="XP_031433394.1"/>
    </source>
</evidence>
<keyword evidence="6" id="KW-1185">Reference proteome</keyword>
<feature type="region of interest" description="Disordered" evidence="5">
    <location>
        <begin position="509"/>
        <end position="553"/>
    </location>
</feature>
<comment type="subcellular location">
    <subcellularLocation>
        <location evidence="1">Cytoplasm</location>
    </subcellularLocation>
</comment>
<keyword evidence="2" id="KW-0963">Cytoplasm</keyword>
<dbReference type="GO" id="GO:0061001">
    <property type="term" value="P:regulation of dendritic spine morphogenesis"/>
    <property type="evidence" value="ECO:0007669"/>
    <property type="project" value="TreeGrafter"/>
</dbReference>
<feature type="region of interest" description="Disordered" evidence="5">
    <location>
        <begin position="332"/>
        <end position="361"/>
    </location>
</feature>
<feature type="compositionally biased region" description="Gly residues" evidence="5">
    <location>
        <begin position="1"/>
        <end position="15"/>
    </location>
</feature>
<evidence type="ECO:0000256" key="1">
    <source>
        <dbReference type="ARBA" id="ARBA00004496"/>
    </source>
</evidence>
<dbReference type="KEGG" id="char:105892219"/>
<feature type="coiled-coil region" evidence="4">
    <location>
        <begin position="403"/>
        <end position="483"/>
    </location>
</feature>
<protein>
    <submittedName>
        <fullName evidence="7">Leucine zipper putative tumor suppressor 3</fullName>
    </submittedName>
</protein>
<feature type="region of interest" description="Disordered" evidence="5">
    <location>
        <begin position="1"/>
        <end position="105"/>
    </location>
</feature>
<organism evidence="6 7">
    <name type="scientific">Clupea harengus</name>
    <name type="common">Atlantic herring</name>
    <dbReference type="NCBI Taxonomy" id="7950"/>
    <lineage>
        <taxon>Eukaryota</taxon>
        <taxon>Metazoa</taxon>
        <taxon>Chordata</taxon>
        <taxon>Craniata</taxon>
        <taxon>Vertebrata</taxon>
        <taxon>Euteleostomi</taxon>
        <taxon>Actinopterygii</taxon>
        <taxon>Neopterygii</taxon>
        <taxon>Teleostei</taxon>
        <taxon>Clupei</taxon>
        <taxon>Clupeiformes</taxon>
        <taxon>Clupeoidei</taxon>
        <taxon>Clupeidae</taxon>
        <taxon>Clupea</taxon>
    </lineage>
</organism>
<dbReference type="InterPro" id="IPR045329">
    <property type="entry name" value="LZTS"/>
</dbReference>
<evidence type="ECO:0000256" key="3">
    <source>
        <dbReference type="ARBA" id="ARBA00023054"/>
    </source>
</evidence>
<dbReference type="GO" id="GO:0043197">
    <property type="term" value="C:dendritic spine"/>
    <property type="evidence" value="ECO:0007669"/>
    <property type="project" value="TreeGrafter"/>
</dbReference>
<sequence length="553" mass="61454">MGGGNRGGGQGGGMSDSGRNSLTSLPTYTSSGGYAPPPVLGPLSASTSHINRLAEKLERPGGYQNGLSASDSGRSSSGKSSSSYQRLSHLSDAPAPLRPSPSSDDIIQDLEDRLWEREQEVLHMRRNLDQSEAAIAQVFEEKQRVWEREMEDLRQNYAARLQQVTRRAQRSQHALQAQITRLQQDKRRLQDEIAALLAQRDELERKCLDYRKEQADILPQLEETKWEVCQKAGEISLLKQQLRDSQAEVTQRAGEMLALRGQLKELNAQLKEREEAIQGLKESYNSKSLELERCEGELQRTLAEVSLLRHKLSLFEVEVLGLKQALGEMNSARPNSGEILRGGVPPSSSSSSSLSSRPPRDALLSHSVSLEPLGMSTGMGSLLPPSSSSPSEALLCLQSDEAKVQQRQEAGDLRRQLERLQGELRLERQQRERQALTFAQERHTWQDEKDRVLKYQAQLQLSYVEMLQKNQALEERVDQLSTKLTISPASPPPHQPLLALPLAGLPALPAPSSLLLSPPPTAPSDEKKLPALHQLAPPWPVPTRLERIESTEI</sequence>
<feature type="compositionally biased region" description="Basic and acidic residues" evidence="5">
    <location>
        <begin position="544"/>
        <end position="553"/>
    </location>
</feature>
<dbReference type="RefSeq" id="XP_031433394.1">
    <property type="nucleotide sequence ID" value="XM_031577534.2"/>
</dbReference>
<dbReference type="CTD" id="9762"/>
<evidence type="ECO:0000256" key="5">
    <source>
        <dbReference type="SAM" id="MobiDB-lite"/>
    </source>
</evidence>
<dbReference type="OrthoDB" id="10030037at2759"/>
<dbReference type="Pfam" id="PF06818">
    <property type="entry name" value="Fez1"/>
    <property type="match status" value="1"/>
</dbReference>
<accession>A0A6P8G2N0</accession>
<dbReference type="GeneID" id="105892219"/>
<feature type="compositionally biased region" description="Low complexity" evidence="5">
    <location>
        <begin position="66"/>
        <end position="91"/>
    </location>
</feature>
<feature type="compositionally biased region" description="Low complexity" evidence="5">
    <location>
        <begin position="345"/>
        <end position="357"/>
    </location>
</feature>
<dbReference type="PANTHER" id="PTHR19354">
    <property type="entry name" value="ZIPPER PUTATIVE TUMOR SUPPRESSOR 2 HOMOLOG-LIKE PROTEIN-RELATED"/>
    <property type="match status" value="1"/>
</dbReference>
<evidence type="ECO:0000256" key="2">
    <source>
        <dbReference type="ARBA" id="ARBA00022490"/>
    </source>
</evidence>
<feature type="coiled-coil region" evidence="4">
    <location>
        <begin position="256"/>
        <end position="311"/>
    </location>
</feature>
<feature type="coiled-coil region" evidence="4">
    <location>
        <begin position="107"/>
        <end position="213"/>
    </location>
</feature>
<dbReference type="GO" id="GO:0005737">
    <property type="term" value="C:cytoplasm"/>
    <property type="evidence" value="ECO:0007669"/>
    <property type="project" value="UniProtKB-SubCell"/>
</dbReference>